<dbReference type="EMBL" id="MPUH01000183">
    <property type="protein sequence ID" value="OMJ87218.1"/>
    <property type="molecule type" value="Genomic_DNA"/>
</dbReference>
<evidence type="ECO:0000256" key="1">
    <source>
        <dbReference type="ARBA" id="ARBA00004496"/>
    </source>
</evidence>
<keyword evidence="6" id="KW-1185">Reference proteome</keyword>
<dbReference type="PANTHER" id="PTHR43917">
    <property type="match status" value="1"/>
</dbReference>
<evidence type="ECO:0000313" key="6">
    <source>
        <dbReference type="Proteomes" id="UP000187209"/>
    </source>
</evidence>
<accession>A0A1R2CDY0</accession>
<dbReference type="Gene3D" id="3.40.30.10">
    <property type="entry name" value="Glutaredoxin"/>
    <property type="match status" value="1"/>
</dbReference>
<evidence type="ECO:0000256" key="2">
    <source>
        <dbReference type="ARBA" id="ARBA00022490"/>
    </source>
</evidence>
<reference evidence="5 6" key="1">
    <citation type="submission" date="2016-11" db="EMBL/GenBank/DDBJ databases">
        <title>The macronuclear genome of Stentor coeruleus: a giant cell with tiny introns.</title>
        <authorList>
            <person name="Slabodnick M."/>
            <person name="Ruby J.G."/>
            <person name="Reiff S.B."/>
            <person name="Swart E.C."/>
            <person name="Gosai S."/>
            <person name="Prabakaran S."/>
            <person name="Witkowska E."/>
            <person name="Larue G.E."/>
            <person name="Fisher S."/>
            <person name="Freeman R.M."/>
            <person name="Gunawardena J."/>
            <person name="Chu W."/>
            <person name="Stover N.A."/>
            <person name="Gregory B.D."/>
            <person name="Nowacki M."/>
            <person name="Derisi J."/>
            <person name="Roy S.W."/>
            <person name="Marshall W.F."/>
            <person name="Sood P."/>
        </authorList>
    </citation>
    <scope>NUCLEOTIDE SEQUENCE [LARGE SCALE GENOMIC DNA]</scope>
    <source>
        <strain evidence="5">WM001</strain>
    </source>
</reference>
<dbReference type="InterPro" id="IPR040079">
    <property type="entry name" value="Glutathione_S-Trfase"/>
</dbReference>
<dbReference type="InterPro" id="IPR051369">
    <property type="entry name" value="GST_Theta"/>
</dbReference>
<protein>
    <recommendedName>
        <fullName evidence="7">Glutathione transferase</fullName>
    </recommendedName>
</protein>
<name>A0A1R2CDY0_9CILI</name>
<gene>
    <name evidence="5" type="ORF">SteCoe_11144</name>
</gene>
<evidence type="ECO:0000313" key="5">
    <source>
        <dbReference type="EMBL" id="OMJ87218.1"/>
    </source>
</evidence>
<dbReference type="AlphaFoldDB" id="A0A1R2CDY0"/>
<dbReference type="InterPro" id="IPR036249">
    <property type="entry name" value="Thioredoxin-like_sf"/>
</dbReference>
<comment type="caution">
    <text evidence="5">The sequence shown here is derived from an EMBL/GenBank/DDBJ whole genome shotgun (WGS) entry which is preliminary data.</text>
</comment>
<dbReference type="Proteomes" id="UP000187209">
    <property type="component" value="Unassembled WGS sequence"/>
</dbReference>
<dbReference type="InterPro" id="IPR004045">
    <property type="entry name" value="Glutathione_S-Trfase_N"/>
</dbReference>
<evidence type="ECO:0000259" key="4">
    <source>
        <dbReference type="PROSITE" id="PS50405"/>
    </source>
</evidence>
<dbReference type="OrthoDB" id="422574at2759"/>
<feature type="domain" description="GST C-terminal" evidence="4">
    <location>
        <begin position="89"/>
        <end position="218"/>
    </location>
</feature>
<organism evidence="5 6">
    <name type="scientific">Stentor coeruleus</name>
    <dbReference type="NCBI Taxonomy" id="5963"/>
    <lineage>
        <taxon>Eukaryota</taxon>
        <taxon>Sar</taxon>
        <taxon>Alveolata</taxon>
        <taxon>Ciliophora</taxon>
        <taxon>Postciliodesmatophora</taxon>
        <taxon>Heterotrichea</taxon>
        <taxon>Heterotrichida</taxon>
        <taxon>Stentoridae</taxon>
        <taxon>Stentor</taxon>
    </lineage>
</organism>
<dbReference type="SUPFAM" id="SSF47616">
    <property type="entry name" value="GST C-terminal domain-like"/>
    <property type="match status" value="1"/>
</dbReference>
<dbReference type="PROSITE" id="PS50405">
    <property type="entry name" value="GST_CTER"/>
    <property type="match status" value="1"/>
</dbReference>
<dbReference type="GO" id="GO:0005737">
    <property type="term" value="C:cytoplasm"/>
    <property type="evidence" value="ECO:0007669"/>
    <property type="project" value="UniProtKB-SubCell"/>
</dbReference>
<sequence>MSDLVVYGNYLSQPGRSLMSFCKLSGIEFKYHNLNAFNGEHLTEEYTKINPFQSFPAIVHNGFNVWETGAILVYLADAYNVDNQWYPKDIKLRARIDAYIHWHHQNVREPLLDYIMVKYGPKAHEGGGLTEETEAPFKARLQQWYETFTWVLSETHYVARTPTATIADILAFNELFNAQMINIDLDSHPAIKAWYEEIASIPQVQELCPQAQEIIRNLTSSH</sequence>
<evidence type="ECO:0008006" key="7">
    <source>
        <dbReference type="Google" id="ProtNLM"/>
    </source>
</evidence>
<dbReference type="InterPro" id="IPR036282">
    <property type="entry name" value="Glutathione-S-Trfase_C_sf"/>
</dbReference>
<dbReference type="Gene3D" id="1.20.1050.10">
    <property type="match status" value="1"/>
</dbReference>
<dbReference type="Pfam" id="PF14497">
    <property type="entry name" value="GST_C_3"/>
    <property type="match status" value="1"/>
</dbReference>
<evidence type="ECO:0000259" key="3">
    <source>
        <dbReference type="PROSITE" id="PS50404"/>
    </source>
</evidence>
<dbReference type="Pfam" id="PF02798">
    <property type="entry name" value="GST_N"/>
    <property type="match status" value="1"/>
</dbReference>
<proteinExistence type="predicted"/>
<dbReference type="InterPro" id="IPR010987">
    <property type="entry name" value="Glutathione-S-Trfase_C-like"/>
</dbReference>
<dbReference type="PANTHER" id="PTHR43917:SF8">
    <property type="entry name" value="GH16740P-RELATED"/>
    <property type="match status" value="1"/>
</dbReference>
<dbReference type="SFLD" id="SFLDS00019">
    <property type="entry name" value="Glutathione_Transferase_(cytos"/>
    <property type="match status" value="1"/>
</dbReference>
<dbReference type="InterPro" id="IPR004046">
    <property type="entry name" value="GST_C"/>
</dbReference>
<keyword evidence="2" id="KW-0963">Cytoplasm</keyword>
<dbReference type="SUPFAM" id="SSF52833">
    <property type="entry name" value="Thioredoxin-like"/>
    <property type="match status" value="1"/>
</dbReference>
<dbReference type="PROSITE" id="PS50404">
    <property type="entry name" value="GST_NTER"/>
    <property type="match status" value="1"/>
</dbReference>
<comment type="subcellular location">
    <subcellularLocation>
        <location evidence="1">Cytoplasm</location>
    </subcellularLocation>
</comment>
<feature type="domain" description="GST N-terminal" evidence="3">
    <location>
        <begin position="2"/>
        <end position="83"/>
    </location>
</feature>
<dbReference type="SFLD" id="SFLDG00358">
    <property type="entry name" value="Main_(cytGST)"/>
    <property type="match status" value="1"/>
</dbReference>